<dbReference type="InterPro" id="IPR021314">
    <property type="entry name" value="DUF2911"/>
</dbReference>
<gene>
    <name evidence="2" type="ORF">SAMN04490243_0259</name>
</gene>
<dbReference type="Proteomes" id="UP000199534">
    <property type="component" value="Unassembled WGS sequence"/>
</dbReference>
<keyword evidence="3" id="KW-1185">Reference proteome</keyword>
<dbReference type="AlphaFoldDB" id="A0A1I6FNL8"/>
<evidence type="ECO:0000313" key="2">
    <source>
        <dbReference type="EMBL" id="SFR31516.1"/>
    </source>
</evidence>
<dbReference type="OrthoDB" id="187854at2"/>
<accession>A0A1I6FNL8</accession>
<dbReference type="EMBL" id="FOYQ01000001">
    <property type="protein sequence ID" value="SFR31516.1"/>
    <property type="molecule type" value="Genomic_DNA"/>
</dbReference>
<evidence type="ECO:0000313" key="3">
    <source>
        <dbReference type="Proteomes" id="UP000199534"/>
    </source>
</evidence>
<protein>
    <submittedName>
        <fullName evidence="2">TPR repeat-containing protein</fullName>
    </submittedName>
</protein>
<feature type="chain" id="PRO_5011476609" evidence="1">
    <location>
        <begin position="25"/>
        <end position="289"/>
    </location>
</feature>
<keyword evidence="1" id="KW-0732">Signal</keyword>
<reference evidence="2 3" key="1">
    <citation type="submission" date="2016-10" db="EMBL/GenBank/DDBJ databases">
        <authorList>
            <person name="de Groot N.N."/>
        </authorList>
    </citation>
    <scope>NUCLEOTIDE SEQUENCE [LARGE SCALE GENOMIC DNA]</scope>
    <source>
        <strain evidence="2 3">DSM 21019</strain>
    </source>
</reference>
<dbReference type="STRING" id="400055.SAMN04490243_0259"/>
<name>A0A1I6FNL8_9FLAO</name>
<dbReference type="SUPFAM" id="SSF48452">
    <property type="entry name" value="TPR-like"/>
    <property type="match status" value="1"/>
</dbReference>
<dbReference type="Pfam" id="PF11138">
    <property type="entry name" value="DUF2911"/>
    <property type="match status" value="1"/>
</dbReference>
<evidence type="ECO:0000256" key="1">
    <source>
        <dbReference type="SAM" id="SignalP"/>
    </source>
</evidence>
<feature type="signal peptide" evidence="1">
    <location>
        <begin position="1"/>
        <end position="24"/>
    </location>
</feature>
<sequence>MVVERRLYFLFGLLLGLGFAPASAQLVHPKASPAQTIIQDVGLCQVQVSYSRPAVRGRQIFGNLVPYGRIWRVGANESTKIKFSCPVRIAGNKVPAGTYALYAFPQEDLWEIAIHKDTTHWGDGRQNYSPQDDLLRFTTYPQTRTTVTENFQIGFDQITHEGMDMYWRWDRLELRFAIEVDTQAEMEKQIATALQNNPTAQTYYEAARYLQESDRDYSRALGYLDQALELGGDTYYFHRVRSLVLAALGRYEEAVAAAGKSLKLAEAEGKDEFVRMNQKNIEKWNKLKD</sequence>
<organism evidence="2 3">
    <name type="scientific">Robiginitalea myxolifaciens</name>
    <dbReference type="NCBI Taxonomy" id="400055"/>
    <lineage>
        <taxon>Bacteria</taxon>
        <taxon>Pseudomonadati</taxon>
        <taxon>Bacteroidota</taxon>
        <taxon>Flavobacteriia</taxon>
        <taxon>Flavobacteriales</taxon>
        <taxon>Flavobacteriaceae</taxon>
        <taxon>Robiginitalea</taxon>
    </lineage>
</organism>
<dbReference type="InterPro" id="IPR011990">
    <property type="entry name" value="TPR-like_helical_dom_sf"/>
</dbReference>
<dbReference type="Gene3D" id="1.25.40.10">
    <property type="entry name" value="Tetratricopeptide repeat domain"/>
    <property type="match status" value="1"/>
</dbReference>
<proteinExistence type="predicted"/>